<accession>X6NGC8</accession>
<proteinExistence type="predicted"/>
<name>X6NGC8_RETFI</name>
<dbReference type="EMBL" id="ASPP01008842">
    <property type="protein sequence ID" value="ETO24943.1"/>
    <property type="molecule type" value="Genomic_DNA"/>
</dbReference>
<protein>
    <submittedName>
        <fullName evidence="1">Uncharacterized protein</fullName>
    </submittedName>
</protein>
<evidence type="ECO:0000313" key="1">
    <source>
        <dbReference type="EMBL" id="ETO24943.1"/>
    </source>
</evidence>
<dbReference type="AlphaFoldDB" id="X6NGC8"/>
<sequence>MIVPQAEKWSSSKNTSVLHHLLEDSPELTHFENMETPLSENGLNESPFDDPSAHITALVNHENSQSDHYIRPMGLMTNEFIPTVPEDVPTWSQSNTDIPPPPKHTIEEEEAAILNEEQMKDPKLVEFEQKENQINARVHRILGAFSKQYSREYIKRKLQKSLHQCVDTGLFIYLFF</sequence>
<comment type="caution">
    <text evidence="1">The sequence shown here is derived from an EMBL/GenBank/DDBJ whole genome shotgun (WGS) entry which is preliminary data.</text>
</comment>
<gene>
    <name evidence="1" type="ORF">RFI_12205</name>
</gene>
<organism evidence="1 2">
    <name type="scientific">Reticulomyxa filosa</name>
    <dbReference type="NCBI Taxonomy" id="46433"/>
    <lineage>
        <taxon>Eukaryota</taxon>
        <taxon>Sar</taxon>
        <taxon>Rhizaria</taxon>
        <taxon>Retaria</taxon>
        <taxon>Foraminifera</taxon>
        <taxon>Monothalamids</taxon>
        <taxon>Reticulomyxidae</taxon>
        <taxon>Reticulomyxa</taxon>
    </lineage>
</organism>
<evidence type="ECO:0000313" key="2">
    <source>
        <dbReference type="Proteomes" id="UP000023152"/>
    </source>
</evidence>
<dbReference type="Proteomes" id="UP000023152">
    <property type="component" value="Unassembled WGS sequence"/>
</dbReference>
<keyword evidence="2" id="KW-1185">Reference proteome</keyword>
<reference evidence="1 2" key="1">
    <citation type="journal article" date="2013" name="Curr. Biol.">
        <title>The Genome of the Foraminiferan Reticulomyxa filosa.</title>
        <authorList>
            <person name="Glockner G."/>
            <person name="Hulsmann N."/>
            <person name="Schleicher M."/>
            <person name="Noegel A.A."/>
            <person name="Eichinger L."/>
            <person name="Gallinger C."/>
            <person name="Pawlowski J."/>
            <person name="Sierra R."/>
            <person name="Euteneuer U."/>
            <person name="Pillet L."/>
            <person name="Moustafa A."/>
            <person name="Platzer M."/>
            <person name="Groth M."/>
            <person name="Szafranski K."/>
            <person name="Schliwa M."/>
        </authorList>
    </citation>
    <scope>NUCLEOTIDE SEQUENCE [LARGE SCALE GENOMIC DNA]</scope>
</reference>